<keyword evidence="13 14" id="KW-0472">Membrane</keyword>
<dbReference type="Pfam" id="PF02743">
    <property type="entry name" value="dCache_1"/>
    <property type="match status" value="1"/>
</dbReference>
<dbReference type="PANTHER" id="PTHR43065">
    <property type="entry name" value="SENSOR HISTIDINE KINASE"/>
    <property type="match status" value="1"/>
</dbReference>
<feature type="domain" description="PAS" evidence="16">
    <location>
        <begin position="318"/>
        <end position="362"/>
    </location>
</feature>
<proteinExistence type="predicted"/>
<dbReference type="InterPro" id="IPR004358">
    <property type="entry name" value="Sig_transdc_His_kin-like_C"/>
</dbReference>
<dbReference type="InterPro" id="IPR033479">
    <property type="entry name" value="dCache_1"/>
</dbReference>
<evidence type="ECO:0000256" key="14">
    <source>
        <dbReference type="SAM" id="Phobius"/>
    </source>
</evidence>
<organism evidence="17 18">
    <name type="scientific">Fundidesulfovibrio magnetotacticus</name>
    <dbReference type="NCBI Taxonomy" id="2730080"/>
    <lineage>
        <taxon>Bacteria</taxon>
        <taxon>Pseudomonadati</taxon>
        <taxon>Thermodesulfobacteriota</taxon>
        <taxon>Desulfovibrionia</taxon>
        <taxon>Desulfovibrionales</taxon>
        <taxon>Desulfovibrionaceae</taxon>
        <taxon>Fundidesulfovibrio</taxon>
    </lineage>
</organism>
<evidence type="ECO:0000256" key="12">
    <source>
        <dbReference type="ARBA" id="ARBA00023012"/>
    </source>
</evidence>
<evidence type="ECO:0000256" key="4">
    <source>
        <dbReference type="ARBA" id="ARBA00022475"/>
    </source>
</evidence>
<keyword evidence="11 14" id="KW-1133">Transmembrane helix</keyword>
<keyword evidence="12" id="KW-0902">Two-component regulatory system</keyword>
<dbReference type="Pfam" id="PF02518">
    <property type="entry name" value="HATPase_c"/>
    <property type="match status" value="1"/>
</dbReference>
<dbReference type="GO" id="GO:0000155">
    <property type="term" value="F:phosphorelay sensor kinase activity"/>
    <property type="evidence" value="ECO:0007669"/>
    <property type="project" value="InterPro"/>
</dbReference>
<dbReference type="InterPro" id="IPR036890">
    <property type="entry name" value="HATPase_C_sf"/>
</dbReference>
<dbReference type="EC" id="2.7.13.3" evidence="3"/>
<evidence type="ECO:0000259" key="15">
    <source>
        <dbReference type="PROSITE" id="PS50109"/>
    </source>
</evidence>
<keyword evidence="5" id="KW-0597">Phosphoprotein</keyword>
<dbReference type="InterPro" id="IPR035965">
    <property type="entry name" value="PAS-like_dom_sf"/>
</dbReference>
<evidence type="ECO:0000256" key="2">
    <source>
        <dbReference type="ARBA" id="ARBA00004651"/>
    </source>
</evidence>
<dbReference type="SMART" id="SM00091">
    <property type="entry name" value="PAS"/>
    <property type="match status" value="1"/>
</dbReference>
<dbReference type="SUPFAM" id="SSF47384">
    <property type="entry name" value="Homodimeric domain of signal transducing histidine kinase"/>
    <property type="match status" value="1"/>
</dbReference>
<feature type="transmembrane region" description="Helical" evidence="14">
    <location>
        <begin position="286"/>
        <end position="308"/>
    </location>
</feature>
<dbReference type="PRINTS" id="PR00344">
    <property type="entry name" value="BCTRLSENSOR"/>
</dbReference>
<comment type="catalytic activity">
    <reaction evidence="1">
        <text>ATP + protein L-histidine = ADP + protein N-phospho-L-histidine.</text>
        <dbReference type="EC" id="2.7.13.3"/>
    </reaction>
</comment>
<keyword evidence="8" id="KW-0547">Nucleotide-binding</keyword>
<keyword evidence="9 17" id="KW-0418">Kinase</keyword>
<dbReference type="Gene3D" id="3.30.565.10">
    <property type="entry name" value="Histidine kinase-like ATPase, C-terminal domain"/>
    <property type="match status" value="1"/>
</dbReference>
<name>A0A6V8LWD4_9BACT</name>
<dbReference type="InterPro" id="IPR003661">
    <property type="entry name" value="HisK_dim/P_dom"/>
</dbReference>
<evidence type="ECO:0000256" key="5">
    <source>
        <dbReference type="ARBA" id="ARBA00022553"/>
    </source>
</evidence>
<evidence type="ECO:0000256" key="8">
    <source>
        <dbReference type="ARBA" id="ARBA00022741"/>
    </source>
</evidence>
<evidence type="ECO:0000256" key="9">
    <source>
        <dbReference type="ARBA" id="ARBA00022777"/>
    </source>
</evidence>
<keyword evidence="4" id="KW-1003">Cell membrane</keyword>
<gene>
    <name evidence="17" type="primary">kinE_4</name>
    <name evidence="17" type="ORF">NNJEOMEG_00410</name>
</gene>
<dbReference type="EMBL" id="BLTE01000001">
    <property type="protein sequence ID" value="GFK92585.1"/>
    <property type="molecule type" value="Genomic_DNA"/>
</dbReference>
<dbReference type="Gene3D" id="3.30.450.20">
    <property type="entry name" value="PAS domain"/>
    <property type="match status" value="2"/>
</dbReference>
<dbReference type="NCBIfam" id="TIGR00229">
    <property type="entry name" value="sensory_box"/>
    <property type="match status" value="1"/>
</dbReference>
<reference evidence="17 18" key="1">
    <citation type="submission" date="2020-04" db="EMBL/GenBank/DDBJ databases">
        <authorList>
            <consortium name="Desulfovibrio sp. FSS-1 genome sequencing consortium"/>
            <person name="Shimoshige H."/>
            <person name="Kobayashi H."/>
            <person name="Maekawa T."/>
        </authorList>
    </citation>
    <scope>NUCLEOTIDE SEQUENCE [LARGE SCALE GENOMIC DNA]</scope>
    <source>
        <strain evidence="17 18">SIID29052-01</strain>
    </source>
</reference>
<dbReference type="PROSITE" id="PS50109">
    <property type="entry name" value="HIS_KIN"/>
    <property type="match status" value="1"/>
</dbReference>
<dbReference type="Pfam" id="PF08448">
    <property type="entry name" value="PAS_4"/>
    <property type="match status" value="1"/>
</dbReference>
<dbReference type="InterPro" id="IPR029151">
    <property type="entry name" value="Sensor-like_sf"/>
</dbReference>
<dbReference type="InterPro" id="IPR013656">
    <property type="entry name" value="PAS_4"/>
</dbReference>
<dbReference type="SUPFAM" id="SSF55874">
    <property type="entry name" value="ATPase domain of HSP90 chaperone/DNA topoisomerase II/histidine kinase"/>
    <property type="match status" value="1"/>
</dbReference>
<dbReference type="AlphaFoldDB" id="A0A6V8LWD4"/>
<keyword evidence="10" id="KW-0067">ATP-binding</keyword>
<dbReference type="SMART" id="SM00388">
    <property type="entry name" value="HisKA"/>
    <property type="match status" value="1"/>
</dbReference>
<dbReference type="SMART" id="SM00387">
    <property type="entry name" value="HATPase_c"/>
    <property type="match status" value="1"/>
</dbReference>
<dbReference type="RefSeq" id="WP_173080787.1">
    <property type="nucleotide sequence ID" value="NZ_BLTE01000001.1"/>
</dbReference>
<comment type="subcellular location">
    <subcellularLocation>
        <location evidence="2">Cell membrane</location>
        <topology evidence="2">Multi-pass membrane protein</topology>
    </subcellularLocation>
</comment>
<dbReference type="Proteomes" id="UP000494245">
    <property type="component" value="Unassembled WGS sequence"/>
</dbReference>
<dbReference type="SUPFAM" id="SSF55785">
    <property type="entry name" value="PYP-like sensor domain (PAS domain)"/>
    <property type="match status" value="1"/>
</dbReference>
<keyword evidence="18" id="KW-1185">Reference proteome</keyword>
<dbReference type="CDD" id="cd00082">
    <property type="entry name" value="HisKA"/>
    <property type="match status" value="1"/>
</dbReference>
<dbReference type="GO" id="GO:0005886">
    <property type="term" value="C:plasma membrane"/>
    <property type="evidence" value="ECO:0007669"/>
    <property type="project" value="UniProtKB-SubCell"/>
</dbReference>
<evidence type="ECO:0000256" key="7">
    <source>
        <dbReference type="ARBA" id="ARBA00022692"/>
    </source>
</evidence>
<evidence type="ECO:0000256" key="11">
    <source>
        <dbReference type="ARBA" id="ARBA00022989"/>
    </source>
</evidence>
<dbReference type="InterPro" id="IPR005467">
    <property type="entry name" value="His_kinase_dom"/>
</dbReference>
<evidence type="ECO:0000256" key="10">
    <source>
        <dbReference type="ARBA" id="ARBA00022840"/>
    </source>
</evidence>
<sequence>MDPGVQPPLVRRYLAPIVTVLFIGMVLSTALTYVHTRSSVESMALAQMSQTLWFIDRELTEKAEDIKASAAVWSQEEVFLLALRESYLGRSAREAASRRMEDRVRLHGYSRAFVATADGNVIASSDPRAVGNVYVGDRAYFRRVMEGEVILESLEAGKYTGRPVVVAAAPLAAKDKAPEGLLILVTDVAPLGSEILDGVRIGRSGGAVFLDRDGKLLAAPSWRREREFNRVYGVSVELRSAPPGHVARYEGVWGRRLCMGQVNASTGWLLVGVVDENEFLRPAENLATMNGLIAAGVLALVGIALAMLRRAVAGLRASEDRYRVLAETTPVGIVGFDAHGDTRYMNQRAREILGLPLEGAPGDAWTRALRDREGQPLDPDALPVRLALTDGRAVQDQALSYESPGGERRLLAMSAAPVAGSGLAASGAVAALVDVTERLRLQEMMIQTEKMISVGGLAAGMAHEINNPLASILQALQVVRRRLEPGLAANEQQAGRSGIDLAALAVYLRERGVNEFLDAINEAGVRAARIVSNMLGFARKSAGEYGECRLSDLLDRTVELAGGDYDLRKQYDFKRIEIVRDYSAQPVTARCQPMEIEQVFFNILRNAAQAFRDRPNEGEGPRITLRTREENGMAVAEIEDNGPGMPEEIRKRVFEPFYTTKGVGTGTGLGLSVAYFIVSENHRGSITVESTPGKGALFRVKLPSATA</sequence>
<comment type="caution">
    <text evidence="17">The sequence shown here is derived from an EMBL/GenBank/DDBJ whole genome shotgun (WGS) entry which is preliminary data.</text>
</comment>
<dbReference type="PANTHER" id="PTHR43065:SF42">
    <property type="entry name" value="TWO-COMPONENT SENSOR PPRA"/>
    <property type="match status" value="1"/>
</dbReference>
<evidence type="ECO:0000256" key="13">
    <source>
        <dbReference type="ARBA" id="ARBA00023136"/>
    </source>
</evidence>
<reference evidence="17 18" key="2">
    <citation type="submission" date="2020-05" db="EMBL/GenBank/DDBJ databases">
        <title>Draft genome sequence of Desulfovibrio sp. strainFSS-1.</title>
        <authorList>
            <person name="Shimoshige H."/>
            <person name="Kobayashi H."/>
            <person name="Maekawa T."/>
        </authorList>
    </citation>
    <scope>NUCLEOTIDE SEQUENCE [LARGE SCALE GENOMIC DNA]</scope>
    <source>
        <strain evidence="17 18">SIID29052-01</strain>
    </source>
</reference>
<keyword evidence="7 14" id="KW-0812">Transmembrane</keyword>
<dbReference type="Pfam" id="PF00512">
    <property type="entry name" value="HisKA"/>
    <property type="match status" value="1"/>
</dbReference>
<evidence type="ECO:0000256" key="1">
    <source>
        <dbReference type="ARBA" id="ARBA00000085"/>
    </source>
</evidence>
<dbReference type="InterPro" id="IPR000014">
    <property type="entry name" value="PAS"/>
</dbReference>
<protein>
    <recommendedName>
        <fullName evidence="3">histidine kinase</fullName>
        <ecNumber evidence="3">2.7.13.3</ecNumber>
    </recommendedName>
</protein>
<evidence type="ECO:0000256" key="6">
    <source>
        <dbReference type="ARBA" id="ARBA00022679"/>
    </source>
</evidence>
<feature type="domain" description="Histidine kinase" evidence="15">
    <location>
        <begin position="460"/>
        <end position="706"/>
    </location>
</feature>
<feature type="transmembrane region" description="Helical" evidence="14">
    <location>
        <begin position="13"/>
        <end position="34"/>
    </location>
</feature>
<dbReference type="Gene3D" id="1.10.287.130">
    <property type="match status" value="1"/>
</dbReference>
<dbReference type="InterPro" id="IPR003594">
    <property type="entry name" value="HATPase_dom"/>
</dbReference>
<keyword evidence="6 17" id="KW-0808">Transferase</keyword>
<evidence type="ECO:0000259" key="16">
    <source>
        <dbReference type="PROSITE" id="PS50112"/>
    </source>
</evidence>
<evidence type="ECO:0000313" key="17">
    <source>
        <dbReference type="EMBL" id="GFK92585.1"/>
    </source>
</evidence>
<dbReference type="PROSITE" id="PS50112">
    <property type="entry name" value="PAS"/>
    <property type="match status" value="1"/>
</dbReference>
<dbReference type="GO" id="GO:0005524">
    <property type="term" value="F:ATP binding"/>
    <property type="evidence" value="ECO:0007669"/>
    <property type="project" value="UniProtKB-KW"/>
</dbReference>
<evidence type="ECO:0000313" key="18">
    <source>
        <dbReference type="Proteomes" id="UP000494245"/>
    </source>
</evidence>
<dbReference type="InterPro" id="IPR036097">
    <property type="entry name" value="HisK_dim/P_sf"/>
</dbReference>
<evidence type="ECO:0000256" key="3">
    <source>
        <dbReference type="ARBA" id="ARBA00012438"/>
    </source>
</evidence>
<dbReference type="SUPFAM" id="SSF103190">
    <property type="entry name" value="Sensory domain-like"/>
    <property type="match status" value="1"/>
</dbReference>
<accession>A0A6V8LWD4</accession>